<accession>A0A833QLQ0</accession>
<evidence type="ECO:0000313" key="2">
    <source>
        <dbReference type="EMBL" id="KAF3322056.1"/>
    </source>
</evidence>
<name>A0A833QLQ0_9POAL</name>
<evidence type="ECO:0000313" key="3">
    <source>
        <dbReference type="Proteomes" id="UP000623129"/>
    </source>
</evidence>
<dbReference type="AlphaFoldDB" id="A0A833QLQ0"/>
<gene>
    <name evidence="2" type="ORF">FCM35_KLT13197</name>
</gene>
<proteinExistence type="predicted"/>
<reference evidence="2" key="1">
    <citation type="submission" date="2020-01" db="EMBL/GenBank/DDBJ databases">
        <title>Genome sequence of Kobresia littledalei, the first chromosome-level genome in the family Cyperaceae.</title>
        <authorList>
            <person name="Qu G."/>
        </authorList>
    </citation>
    <scope>NUCLEOTIDE SEQUENCE</scope>
    <source>
        <strain evidence="2">C.B.Clarke</strain>
        <tissue evidence="2">Leaf</tissue>
    </source>
</reference>
<evidence type="ECO:0000256" key="1">
    <source>
        <dbReference type="SAM" id="MobiDB-lite"/>
    </source>
</evidence>
<comment type="caution">
    <text evidence="2">The sequence shown here is derived from an EMBL/GenBank/DDBJ whole genome shotgun (WGS) entry which is preliminary data.</text>
</comment>
<dbReference type="EMBL" id="SWLB01000025">
    <property type="protein sequence ID" value="KAF3322056.1"/>
    <property type="molecule type" value="Genomic_DNA"/>
</dbReference>
<keyword evidence="3" id="KW-1185">Reference proteome</keyword>
<dbReference type="OrthoDB" id="1928482at2759"/>
<dbReference type="Proteomes" id="UP000623129">
    <property type="component" value="Unassembled WGS sequence"/>
</dbReference>
<organism evidence="2 3">
    <name type="scientific">Carex littledalei</name>
    <dbReference type="NCBI Taxonomy" id="544730"/>
    <lineage>
        <taxon>Eukaryota</taxon>
        <taxon>Viridiplantae</taxon>
        <taxon>Streptophyta</taxon>
        <taxon>Embryophyta</taxon>
        <taxon>Tracheophyta</taxon>
        <taxon>Spermatophyta</taxon>
        <taxon>Magnoliopsida</taxon>
        <taxon>Liliopsida</taxon>
        <taxon>Poales</taxon>
        <taxon>Cyperaceae</taxon>
        <taxon>Cyperoideae</taxon>
        <taxon>Cariceae</taxon>
        <taxon>Carex</taxon>
        <taxon>Carex subgen. Euthyceras</taxon>
    </lineage>
</organism>
<sequence>METESNYSPTKHRRYDLSMSKRTRKPNIAMVAADNNPGKDGGLLVSTPVTSIEKKEGVQLQQVLDYTSVKVLVSKKEIVFAPATPRPSLKELIQVTNKEERDAREVTEEDLVSKKVCVREKEDKLLTGAVRQQQIVTGVKPVPGMVQRCTKALNQMIKVRYAPKQKNAVALIGM</sequence>
<protein>
    <submittedName>
        <fullName evidence="2">Uncharacterized protein</fullName>
    </submittedName>
</protein>
<feature type="region of interest" description="Disordered" evidence="1">
    <location>
        <begin position="1"/>
        <end position="23"/>
    </location>
</feature>